<evidence type="ECO:0000313" key="2">
    <source>
        <dbReference type="Proteomes" id="UP001066276"/>
    </source>
</evidence>
<comment type="caution">
    <text evidence="1">The sequence shown here is derived from an EMBL/GenBank/DDBJ whole genome shotgun (WGS) entry which is preliminary data.</text>
</comment>
<dbReference type="EMBL" id="JANPWB010000014">
    <property type="protein sequence ID" value="KAJ1100970.1"/>
    <property type="molecule type" value="Genomic_DNA"/>
</dbReference>
<organism evidence="1 2">
    <name type="scientific">Pleurodeles waltl</name>
    <name type="common">Iberian ribbed newt</name>
    <dbReference type="NCBI Taxonomy" id="8319"/>
    <lineage>
        <taxon>Eukaryota</taxon>
        <taxon>Metazoa</taxon>
        <taxon>Chordata</taxon>
        <taxon>Craniata</taxon>
        <taxon>Vertebrata</taxon>
        <taxon>Euteleostomi</taxon>
        <taxon>Amphibia</taxon>
        <taxon>Batrachia</taxon>
        <taxon>Caudata</taxon>
        <taxon>Salamandroidea</taxon>
        <taxon>Salamandridae</taxon>
        <taxon>Pleurodelinae</taxon>
        <taxon>Pleurodeles</taxon>
    </lineage>
</organism>
<dbReference type="AlphaFoldDB" id="A0AAV7ML71"/>
<dbReference type="Proteomes" id="UP001066276">
    <property type="component" value="Chromosome 10"/>
</dbReference>
<protein>
    <submittedName>
        <fullName evidence="1">Uncharacterized protein</fullName>
    </submittedName>
</protein>
<proteinExistence type="predicted"/>
<accession>A0AAV7ML71</accession>
<keyword evidence="2" id="KW-1185">Reference proteome</keyword>
<evidence type="ECO:0000313" key="1">
    <source>
        <dbReference type="EMBL" id="KAJ1100970.1"/>
    </source>
</evidence>
<gene>
    <name evidence="1" type="ORF">NDU88_006045</name>
</gene>
<reference evidence="1" key="1">
    <citation type="journal article" date="2022" name="bioRxiv">
        <title>Sequencing and chromosome-scale assembly of the giantPleurodeles waltlgenome.</title>
        <authorList>
            <person name="Brown T."/>
            <person name="Elewa A."/>
            <person name="Iarovenko S."/>
            <person name="Subramanian E."/>
            <person name="Araus A.J."/>
            <person name="Petzold A."/>
            <person name="Susuki M."/>
            <person name="Suzuki K.-i.T."/>
            <person name="Hayashi T."/>
            <person name="Toyoda A."/>
            <person name="Oliveira C."/>
            <person name="Osipova E."/>
            <person name="Leigh N.D."/>
            <person name="Simon A."/>
            <person name="Yun M.H."/>
        </authorList>
    </citation>
    <scope>NUCLEOTIDE SEQUENCE</scope>
    <source>
        <strain evidence="1">20211129_DDA</strain>
        <tissue evidence="1">Liver</tissue>
    </source>
</reference>
<name>A0AAV7ML71_PLEWA</name>
<sequence>MEERALISLEDLHREYTMEASVGFQYLQLGHALMKHVQVGDQLPESSPLEDRLLLEPMPEKAISLTYKKLMNISLTLCVLCGRLGRVS</sequence>